<reference evidence="2" key="1">
    <citation type="submission" date="2020-04" db="EMBL/GenBank/DDBJ databases">
        <authorList>
            <person name="Alioto T."/>
            <person name="Alioto T."/>
            <person name="Gomez Garrido J."/>
        </authorList>
    </citation>
    <scope>NUCLEOTIDE SEQUENCE</scope>
    <source>
        <strain evidence="2">A484AB</strain>
    </source>
</reference>
<dbReference type="GO" id="GO:0045505">
    <property type="term" value="F:dynein intermediate chain binding"/>
    <property type="evidence" value="ECO:0007669"/>
    <property type="project" value="TreeGrafter"/>
</dbReference>
<dbReference type="GO" id="GO:0003341">
    <property type="term" value="P:cilium movement"/>
    <property type="evidence" value="ECO:0007669"/>
    <property type="project" value="TreeGrafter"/>
</dbReference>
<dbReference type="Gene3D" id="1.25.10.10">
    <property type="entry name" value="Leucine-rich Repeat Variant"/>
    <property type="match status" value="1"/>
</dbReference>
<comment type="caution">
    <text evidence="2">The sequence shown here is derived from an EMBL/GenBank/DDBJ whole genome shotgun (WGS) entry which is preliminary data.</text>
</comment>
<dbReference type="OrthoDB" id="413572at2759"/>
<dbReference type="GO" id="GO:0036158">
    <property type="term" value="P:outer dynein arm assembly"/>
    <property type="evidence" value="ECO:0007669"/>
    <property type="project" value="TreeGrafter"/>
</dbReference>
<dbReference type="InterPro" id="IPR057978">
    <property type="entry name" value="TPR_DAAF5"/>
</dbReference>
<sequence>MAADLSCSEKETLSNILQGIQRDINCLSEDNKSTRKRAIEKISKELIKKKPPLNSGVLQECLESIIKPVLKIFSDPSEKCRELSIQIVLDASSYVQDMSAFLPYIIPTCVQRLGQQEIIETCEELRLLLLELLIALVEVCREKMVMYIDDLVKILQKTIADPFHHVKKVRC</sequence>
<accession>A0A7D9IXK3</accession>
<protein>
    <submittedName>
        <fullName evidence="2">Dynein assembly factor 5, axonemal-like</fullName>
    </submittedName>
</protein>
<dbReference type="GO" id="GO:0036159">
    <property type="term" value="P:inner dynein arm assembly"/>
    <property type="evidence" value="ECO:0007669"/>
    <property type="project" value="TreeGrafter"/>
</dbReference>
<dbReference type="InterPro" id="IPR016024">
    <property type="entry name" value="ARM-type_fold"/>
</dbReference>
<evidence type="ECO:0000313" key="2">
    <source>
        <dbReference type="EMBL" id="CAB4015758.1"/>
    </source>
</evidence>
<dbReference type="GO" id="GO:0005737">
    <property type="term" value="C:cytoplasm"/>
    <property type="evidence" value="ECO:0007669"/>
    <property type="project" value="TreeGrafter"/>
</dbReference>
<evidence type="ECO:0000259" key="1">
    <source>
        <dbReference type="Pfam" id="PF25757"/>
    </source>
</evidence>
<dbReference type="Proteomes" id="UP001152795">
    <property type="component" value="Unassembled WGS sequence"/>
</dbReference>
<dbReference type="PANTHER" id="PTHR16216">
    <property type="entry name" value="DYNEIN ASSEMBLY FACTOR 5, AXONEMAL"/>
    <property type="match status" value="1"/>
</dbReference>
<evidence type="ECO:0000313" key="3">
    <source>
        <dbReference type="Proteomes" id="UP001152795"/>
    </source>
</evidence>
<dbReference type="AlphaFoldDB" id="A0A7D9IXK3"/>
<dbReference type="InterPro" id="IPR052623">
    <property type="entry name" value="DAAF5"/>
</dbReference>
<name>A0A7D9IXK3_PARCT</name>
<organism evidence="2 3">
    <name type="scientific">Paramuricea clavata</name>
    <name type="common">Red gorgonian</name>
    <name type="synonym">Violescent sea-whip</name>
    <dbReference type="NCBI Taxonomy" id="317549"/>
    <lineage>
        <taxon>Eukaryota</taxon>
        <taxon>Metazoa</taxon>
        <taxon>Cnidaria</taxon>
        <taxon>Anthozoa</taxon>
        <taxon>Octocorallia</taxon>
        <taxon>Malacalcyonacea</taxon>
        <taxon>Plexauridae</taxon>
        <taxon>Paramuricea</taxon>
    </lineage>
</organism>
<dbReference type="SUPFAM" id="SSF48371">
    <property type="entry name" value="ARM repeat"/>
    <property type="match status" value="1"/>
</dbReference>
<dbReference type="Pfam" id="PF25757">
    <property type="entry name" value="TPR_DNAAF5"/>
    <property type="match status" value="1"/>
</dbReference>
<gene>
    <name evidence="2" type="ORF">PACLA_8A020088</name>
</gene>
<proteinExistence type="predicted"/>
<feature type="domain" description="Dynein axonemal assembly factor 5 TPR repeats" evidence="1">
    <location>
        <begin position="26"/>
        <end position="171"/>
    </location>
</feature>
<keyword evidence="3" id="KW-1185">Reference proteome</keyword>
<dbReference type="PANTHER" id="PTHR16216:SF2">
    <property type="entry name" value="DYNEIN AXONEMAL ASSEMBLY FACTOR 5"/>
    <property type="match status" value="1"/>
</dbReference>
<dbReference type="EMBL" id="CACRXK020008833">
    <property type="protein sequence ID" value="CAB4015758.1"/>
    <property type="molecule type" value="Genomic_DNA"/>
</dbReference>
<dbReference type="InterPro" id="IPR011989">
    <property type="entry name" value="ARM-like"/>
</dbReference>